<evidence type="ECO:0000313" key="3">
    <source>
        <dbReference type="Proteomes" id="UP000751190"/>
    </source>
</evidence>
<feature type="transmembrane region" description="Helical" evidence="1">
    <location>
        <begin position="115"/>
        <end position="148"/>
    </location>
</feature>
<protein>
    <submittedName>
        <fullName evidence="2">Uncharacterized protein</fullName>
    </submittedName>
</protein>
<feature type="transmembrane region" description="Helical" evidence="1">
    <location>
        <begin position="200"/>
        <end position="218"/>
    </location>
</feature>
<evidence type="ECO:0000256" key="1">
    <source>
        <dbReference type="SAM" id="Phobius"/>
    </source>
</evidence>
<dbReference type="OrthoDB" id="10573435at2759"/>
<proteinExistence type="predicted"/>
<dbReference type="EMBL" id="JAGTXO010000003">
    <property type="protein sequence ID" value="KAG8468927.1"/>
    <property type="molecule type" value="Genomic_DNA"/>
</dbReference>
<keyword evidence="3" id="KW-1185">Reference proteome</keyword>
<reference evidence="2" key="1">
    <citation type="submission" date="2021-05" db="EMBL/GenBank/DDBJ databases">
        <title>The genome of the haptophyte Pavlova lutheri (Diacronema luteri, Pavlovales) - a model for lipid biosynthesis in eukaryotic algae.</title>
        <authorList>
            <person name="Hulatt C.J."/>
            <person name="Posewitz M.C."/>
        </authorList>
    </citation>
    <scope>NUCLEOTIDE SEQUENCE</scope>
    <source>
        <strain evidence="2">NIVA-4/92</strain>
    </source>
</reference>
<feature type="transmembrane region" description="Helical" evidence="1">
    <location>
        <begin position="6"/>
        <end position="33"/>
    </location>
</feature>
<keyword evidence="1" id="KW-1133">Transmembrane helix</keyword>
<evidence type="ECO:0000313" key="2">
    <source>
        <dbReference type="EMBL" id="KAG8468927.1"/>
    </source>
</evidence>
<organism evidence="2 3">
    <name type="scientific">Diacronema lutheri</name>
    <name type="common">Unicellular marine alga</name>
    <name type="synonym">Monochrysis lutheri</name>
    <dbReference type="NCBI Taxonomy" id="2081491"/>
    <lineage>
        <taxon>Eukaryota</taxon>
        <taxon>Haptista</taxon>
        <taxon>Haptophyta</taxon>
        <taxon>Pavlovophyceae</taxon>
        <taxon>Pavlovales</taxon>
        <taxon>Pavlovaceae</taxon>
        <taxon>Diacronema</taxon>
    </lineage>
</organism>
<dbReference type="AlphaFoldDB" id="A0A8J5XUU1"/>
<keyword evidence="1" id="KW-0472">Membrane</keyword>
<gene>
    <name evidence="2" type="ORF">KFE25_007445</name>
</gene>
<comment type="caution">
    <text evidence="2">The sequence shown here is derived from an EMBL/GenBank/DDBJ whole genome shotgun (WGS) entry which is preliminary data.</text>
</comment>
<keyword evidence="1" id="KW-0812">Transmembrane</keyword>
<feature type="transmembrane region" description="Helical" evidence="1">
    <location>
        <begin position="54"/>
        <end position="73"/>
    </location>
</feature>
<name>A0A8J5XUU1_DIALT</name>
<sequence>MSLVGLALMLAGLGASALTPILCALLFLGTQLLSRRLPPPKAAGAAGDVDFPRAVISLLLWFAIACVAASVYAELGWIAATFAVAACASMPLIDSGPSQLLLFSPDVFDEPLSIAFLYGMLPVLAALPHLLAGPGAFVHTFLWGHLWWAAAKHGSLPNALASYLAVALVVNSFDGFALLERAPLFGTLLALPAGKGLNGLFRLNKAGFFAGVLFAALVSSSVRAVLAALVTTTLTLATAVVASLAAALQQSGVPAARVTMGGAVATGMSGAISGAHVVGTSYGACSNDPFGAGLASDGAVPESGASVSGLAAPAYPR</sequence>
<dbReference type="Proteomes" id="UP000751190">
    <property type="component" value="Unassembled WGS sequence"/>
</dbReference>
<feature type="transmembrane region" description="Helical" evidence="1">
    <location>
        <begin position="224"/>
        <end position="248"/>
    </location>
</feature>
<feature type="transmembrane region" description="Helical" evidence="1">
    <location>
        <begin position="160"/>
        <end position="179"/>
    </location>
</feature>
<accession>A0A8J5XUU1</accession>